<feature type="compositionally biased region" description="Low complexity" evidence="2">
    <location>
        <begin position="194"/>
        <end position="205"/>
    </location>
</feature>
<accession>A0AAN6FF82</accession>
<evidence type="ECO:0000256" key="2">
    <source>
        <dbReference type="SAM" id="MobiDB-lite"/>
    </source>
</evidence>
<feature type="coiled-coil region" evidence="1">
    <location>
        <begin position="954"/>
        <end position="992"/>
    </location>
</feature>
<feature type="region of interest" description="Disordered" evidence="2">
    <location>
        <begin position="235"/>
        <end position="275"/>
    </location>
</feature>
<keyword evidence="1" id="KW-0175">Coiled coil</keyword>
<dbReference type="EMBL" id="JASUXU010000044">
    <property type="protein sequence ID" value="KAK0317352.1"/>
    <property type="molecule type" value="Genomic_DNA"/>
</dbReference>
<feature type="compositionally biased region" description="Polar residues" evidence="2">
    <location>
        <begin position="236"/>
        <end position="248"/>
    </location>
</feature>
<reference evidence="3" key="1">
    <citation type="submission" date="2021-12" db="EMBL/GenBank/DDBJ databases">
        <title>Black yeast isolated from Biological Soil Crust.</title>
        <authorList>
            <person name="Kurbessoian T."/>
        </authorList>
    </citation>
    <scope>NUCLEOTIDE SEQUENCE</scope>
    <source>
        <strain evidence="3">CCFEE 5208</strain>
    </source>
</reference>
<feature type="region of interest" description="Disordered" evidence="2">
    <location>
        <begin position="179"/>
        <end position="209"/>
    </location>
</feature>
<dbReference type="AlphaFoldDB" id="A0AAN6FF82"/>
<feature type="region of interest" description="Disordered" evidence="2">
    <location>
        <begin position="518"/>
        <end position="549"/>
    </location>
</feature>
<feature type="region of interest" description="Disordered" evidence="2">
    <location>
        <begin position="1"/>
        <end position="22"/>
    </location>
</feature>
<feature type="compositionally biased region" description="Basic residues" evidence="2">
    <location>
        <begin position="853"/>
        <end position="865"/>
    </location>
</feature>
<name>A0AAN6FF82_9PEZI</name>
<feature type="region of interest" description="Disordered" evidence="2">
    <location>
        <begin position="1116"/>
        <end position="1152"/>
    </location>
</feature>
<dbReference type="Proteomes" id="UP001168146">
    <property type="component" value="Unassembled WGS sequence"/>
</dbReference>
<proteinExistence type="predicted"/>
<evidence type="ECO:0000256" key="1">
    <source>
        <dbReference type="SAM" id="Coils"/>
    </source>
</evidence>
<evidence type="ECO:0000313" key="4">
    <source>
        <dbReference type="Proteomes" id="UP001168146"/>
    </source>
</evidence>
<feature type="region of interest" description="Disordered" evidence="2">
    <location>
        <begin position="314"/>
        <end position="386"/>
    </location>
</feature>
<evidence type="ECO:0000313" key="3">
    <source>
        <dbReference type="EMBL" id="KAK0317352.1"/>
    </source>
</evidence>
<feature type="region of interest" description="Disordered" evidence="2">
    <location>
        <begin position="1202"/>
        <end position="1225"/>
    </location>
</feature>
<comment type="caution">
    <text evidence="3">The sequence shown here is derived from an EMBL/GenBank/DDBJ whole genome shotgun (WGS) entry which is preliminary data.</text>
</comment>
<protein>
    <submittedName>
        <fullName evidence="3">Uncharacterized protein</fullName>
    </submittedName>
</protein>
<organism evidence="3 4">
    <name type="scientific">Friedmanniomyces endolithicus</name>
    <dbReference type="NCBI Taxonomy" id="329885"/>
    <lineage>
        <taxon>Eukaryota</taxon>
        <taxon>Fungi</taxon>
        <taxon>Dikarya</taxon>
        <taxon>Ascomycota</taxon>
        <taxon>Pezizomycotina</taxon>
        <taxon>Dothideomycetes</taxon>
        <taxon>Dothideomycetidae</taxon>
        <taxon>Mycosphaerellales</taxon>
        <taxon>Teratosphaeriaceae</taxon>
        <taxon>Friedmanniomyces</taxon>
    </lineage>
</organism>
<gene>
    <name evidence="3" type="ORF">LTR82_011675</name>
</gene>
<sequence>MAHNFCCAHPQQRIDSPEPPSRPPLKIDGLLAAAALPEGHPHALKFPDKKPELDSSIIRSPNIADKLKWQFRRKSTKALRSEEEYDLDAQPLTSTEVVNEVGYIEKELSVLDVKPAMVQHTPPGVRMLSTPASLDDWERRSGVRDSVFKSLAWLRPMLESVTPTELVVVQTVASKVAAGQSRNEIPGSSHPMVSLPQSLSSPNLLDGQQQSAIPLRRTQSSFAFGTLLKVPKIRSARSSVTTGSSETLRPSRHSTAHPADDSTRPATTFRAQDPHIKPIESEVKSHVNDSGHDFADNVSVGPRLQTMDISHQLRSMSALSEPSEEEDSLLSANEPWNFHRREKSALSGSSNRRRHARQPSSLTAHILNDRLERVRSPAASSNYSRPSSYFDHAPIDNDLAERMLQTHDVPCAFDGTGMDWPLPMPSTDSCAQIGETAVANEVTLTPEDGAALASFVTPEGGEDASVKWSSPLRRDASAVPSKDSSSHLTISSMRSRLRDRFTSTKKLVRKRRSIFKFLRPGSRKHQGRSASSPMLRTKNSHGSGYDGPCDDPESVVVEDELMDNPLHATISSRSASFSHLDQRRGTAAHLEVPTNLLPQRRPSLADYERSLTAAGDDRRRPSTINVQKLQEVEQDDRRHSMLLRRKLSRAKPLNDEPTAGGLMAQALEKHQEEKAVFRSASKQKEAREANFAAHETLFRTETLDSRRASFSPTTPGVYGDLLDPFERPAIKVSAGRSHSTGYLLPPGSVDDRTYLSAPVFASSPLASTQPSIKTPARRLSYLSDQLPPSPRPTNRIGTSVPSWARFSSHSRLERCSSAGRLDAVITRDFALDTEATDPTGPDDLEAASPFSKKSSKGKSPLAKRRSTTFGGLVRYYSNIFSSGASPQNRRSSITTGGWLANPDLEMLPPASSNEPTFPHHDHSFRERLHQLEHDLEERVMEDVAYVEGEAVKLEEQIREDVEYVEKEAVKLEETIREDVEEIEREAETLMRIKPHQHQGGLTAKSLFVEGSRFGESSGHSGQQRASVCIDPIDDGKLGTPSASSVRITEAPTAASDHSGRVASFDGTVDAKTATSKAEAWSNVYQKCLLFRSTDPPSTGPTCLRMQMPNTALCPANGIGQPPSTQRSMGPPLLKPTKARSPQHVKGLDPNSTVRRFPSVTVVDDQKGHGRSISLISVNVGHDGVMRSSTNDLIDLIQAREREEREKLMRGPSRASTTAGDSGEGA</sequence>
<feature type="region of interest" description="Disordered" evidence="2">
    <location>
        <begin position="832"/>
        <end position="865"/>
    </location>
</feature>